<accession>A0A815GY80</accession>
<dbReference type="InterPro" id="IPR050525">
    <property type="entry name" value="ECM_Assembly_Org"/>
</dbReference>
<proteinExistence type="predicted"/>
<comment type="caution">
    <text evidence="3">The sequence shown here is derived from an EMBL/GenBank/DDBJ whole genome shotgun (WGS) entry which is preliminary data.</text>
</comment>
<dbReference type="EMBL" id="CAJOBC010062030">
    <property type="protein sequence ID" value="CAF4213207.1"/>
    <property type="molecule type" value="Genomic_DNA"/>
</dbReference>
<dbReference type="Pfam" id="PF00092">
    <property type="entry name" value="VWA"/>
    <property type="match status" value="1"/>
</dbReference>
<evidence type="ECO:0000259" key="2">
    <source>
        <dbReference type="PROSITE" id="PS50234"/>
    </source>
</evidence>
<gene>
    <name evidence="3" type="ORF">GPM918_LOCUS30702</name>
    <name evidence="4" type="ORF">SRO942_LOCUS31326</name>
</gene>
<name>A0A815GY80_9BILA</name>
<dbReference type="PROSITE" id="PS50234">
    <property type="entry name" value="VWFA"/>
    <property type="match status" value="1"/>
</dbReference>
<dbReference type="EMBL" id="CAJNOQ010014695">
    <property type="protein sequence ID" value="CAF1346728.1"/>
    <property type="molecule type" value="Genomic_DNA"/>
</dbReference>
<dbReference type="Proteomes" id="UP000663829">
    <property type="component" value="Unassembled WGS sequence"/>
</dbReference>
<dbReference type="InterPro" id="IPR002035">
    <property type="entry name" value="VWF_A"/>
</dbReference>
<evidence type="ECO:0000313" key="5">
    <source>
        <dbReference type="Proteomes" id="UP000663829"/>
    </source>
</evidence>
<evidence type="ECO:0000256" key="1">
    <source>
        <dbReference type="SAM" id="MobiDB-lite"/>
    </source>
</evidence>
<dbReference type="SUPFAM" id="SSF53300">
    <property type="entry name" value="vWA-like"/>
    <property type="match status" value="1"/>
</dbReference>
<dbReference type="PANTHER" id="PTHR24020">
    <property type="entry name" value="COLLAGEN ALPHA"/>
    <property type="match status" value="1"/>
</dbReference>
<keyword evidence="5" id="KW-1185">Reference proteome</keyword>
<evidence type="ECO:0000313" key="3">
    <source>
        <dbReference type="EMBL" id="CAF1346728.1"/>
    </source>
</evidence>
<dbReference type="OrthoDB" id="6132182at2759"/>
<feature type="region of interest" description="Disordered" evidence="1">
    <location>
        <begin position="220"/>
        <end position="239"/>
    </location>
</feature>
<dbReference type="Proteomes" id="UP000681722">
    <property type="component" value="Unassembled WGS sequence"/>
</dbReference>
<dbReference type="PANTHER" id="PTHR24020:SF20">
    <property type="entry name" value="PH DOMAIN-CONTAINING PROTEIN"/>
    <property type="match status" value="1"/>
</dbReference>
<organism evidence="3 5">
    <name type="scientific">Didymodactylos carnosus</name>
    <dbReference type="NCBI Taxonomy" id="1234261"/>
    <lineage>
        <taxon>Eukaryota</taxon>
        <taxon>Metazoa</taxon>
        <taxon>Spiralia</taxon>
        <taxon>Gnathifera</taxon>
        <taxon>Rotifera</taxon>
        <taxon>Eurotatoria</taxon>
        <taxon>Bdelloidea</taxon>
        <taxon>Philodinida</taxon>
        <taxon>Philodinidae</taxon>
        <taxon>Didymodactylos</taxon>
    </lineage>
</organism>
<evidence type="ECO:0000313" key="4">
    <source>
        <dbReference type="EMBL" id="CAF4213207.1"/>
    </source>
</evidence>
<protein>
    <recommendedName>
        <fullName evidence="2">VWFA domain-containing protein</fullName>
    </recommendedName>
</protein>
<dbReference type="InterPro" id="IPR036465">
    <property type="entry name" value="vWFA_dom_sf"/>
</dbReference>
<dbReference type="Gene3D" id="3.40.50.410">
    <property type="entry name" value="von Willebrand factor, type A domain"/>
    <property type="match status" value="1"/>
</dbReference>
<sequence>MPAHCELVFHIGANCQSTSRCETLMDLIIILDSSGSIGTTAFQQAKNATAELVGKLNVGPRKVHVTVINYSSTIEIPVVFKDVLVTGFTIQRMIQTIQAIKYLNSGTNTGDALRQAWQTCDQIFRDAMAGSAELKLIASHPWYVLNLQNYLQLTQVINNITMIACDLPVFVRANEKIESEVSANTYRYYQMEINDFMRDLKGQGGYIEIVTNIRQGQVSVSTSTTNTNPKLGNGKQLNSRQQAGNRYVQTYFEYIIYNLYTTTDEDLAQLDVMLQEHSVGVVSSQTGSNDRAPSPVRSESLIFGTSVTPKRHRGLYNELENGEVDDNEYSVPGVIMKNNFPLVYTLPKVDPSFETAAATPALRDFGPRCSKRIYLIKIIHDDIINTYGPDFYPSGVQFDRIDPHSTSLFSISLKQMFSRERRNCLSPSTLIEKKREAYGHSNAGRPLRVMKLERTGRKLRRDANRLTSPYYDDIIKSVELRFRQLGQSIGGKLSVSLGKENIGDDELPLATGEFMLLRFKEPKRLLFNNNPLTPFPTISSEIINNNRSYVIITETVKLITTTSQCIAVAALMAVYEIFNISYPNNTKMTLQTVNGVLFKSRDFNLSLGSQRFLES</sequence>
<reference evidence="3" key="1">
    <citation type="submission" date="2021-02" db="EMBL/GenBank/DDBJ databases">
        <authorList>
            <person name="Nowell W R."/>
        </authorList>
    </citation>
    <scope>NUCLEOTIDE SEQUENCE</scope>
</reference>
<dbReference type="CDD" id="cd01450">
    <property type="entry name" value="vWFA_subfamily_ECM"/>
    <property type="match status" value="1"/>
</dbReference>
<feature type="domain" description="VWFA" evidence="2">
    <location>
        <begin position="26"/>
        <end position="116"/>
    </location>
</feature>
<dbReference type="AlphaFoldDB" id="A0A815GY80"/>
<dbReference type="SMART" id="SM00327">
    <property type="entry name" value="VWA"/>
    <property type="match status" value="1"/>
</dbReference>
<feature type="non-terminal residue" evidence="3">
    <location>
        <position position="1"/>
    </location>
</feature>